<sequence>MDNVRIRCPKCEWEPDGKPYWRCDCGYHWNTFATGGRCPQCRKVHDYTQCPSGPGGCREWSPHLDWYEGLYDIVNVLKESIKESWKQVMI</sequence>
<dbReference type="RefSeq" id="WP_150412907.1">
    <property type="nucleotide sequence ID" value="NZ_VYQF01000001.1"/>
</dbReference>
<evidence type="ECO:0000313" key="2">
    <source>
        <dbReference type="Proteomes" id="UP000326903"/>
    </source>
</evidence>
<organism evidence="1 2">
    <name type="scientific">Ginsengibacter hankyongi</name>
    <dbReference type="NCBI Taxonomy" id="2607284"/>
    <lineage>
        <taxon>Bacteria</taxon>
        <taxon>Pseudomonadati</taxon>
        <taxon>Bacteroidota</taxon>
        <taxon>Chitinophagia</taxon>
        <taxon>Chitinophagales</taxon>
        <taxon>Chitinophagaceae</taxon>
        <taxon>Ginsengibacter</taxon>
    </lineage>
</organism>
<gene>
    <name evidence="1" type="ORF">FW778_01905</name>
</gene>
<evidence type="ECO:0000313" key="1">
    <source>
        <dbReference type="EMBL" id="KAA9040819.1"/>
    </source>
</evidence>
<reference evidence="1 2" key="1">
    <citation type="submission" date="2019-09" db="EMBL/GenBank/DDBJ databases">
        <title>Draft genome sequence of Ginsengibacter sp. BR5-29.</title>
        <authorList>
            <person name="Im W.-T."/>
        </authorList>
    </citation>
    <scope>NUCLEOTIDE SEQUENCE [LARGE SCALE GENOMIC DNA]</scope>
    <source>
        <strain evidence="1 2">BR5-29</strain>
    </source>
</reference>
<dbReference type="Proteomes" id="UP000326903">
    <property type="component" value="Unassembled WGS sequence"/>
</dbReference>
<accession>A0A5J5IIG4</accession>
<dbReference type="AlphaFoldDB" id="A0A5J5IIG4"/>
<comment type="caution">
    <text evidence="1">The sequence shown here is derived from an EMBL/GenBank/DDBJ whole genome shotgun (WGS) entry which is preliminary data.</text>
</comment>
<name>A0A5J5IIG4_9BACT</name>
<protein>
    <submittedName>
        <fullName evidence="1">Uncharacterized protein</fullName>
    </submittedName>
</protein>
<keyword evidence="2" id="KW-1185">Reference proteome</keyword>
<dbReference type="EMBL" id="VYQF01000001">
    <property type="protein sequence ID" value="KAA9040819.1"/>
    <property type="molecule type" value="Genomic_DNA"/>
</dbReference>
<proteinExistence type="predicted"/>